<feature type="domain" description="DUF5723" evidence="1">
    <location>
        <begin position="38"/>
        <end position="443"/>
    </location>
</feature>
<dbReference type="EMBL" id="BMIC01000006">
    <property type="protein sequence ID" value="GFZ92032.1"/>
    <property type="molecule type" value="Genomic_DNA"/>
</dbReference>
<dbReference type="Pfam" id="PF18990">
    <property type="entry name" value="DUF5723"/>
    <property type="match status" value="1"/>
</dbReference>
<organism evidence="2 3">
    <name type="scientific">Aquaticitalea lipolytica</name>
    <dbReference type="NCBI Taxonomy" id="1247562"/>
    <lineage>
        <taxon>Bacteria</taxon>
        <taxon>Pseudomonadati</taxon>
        <taxon>Bacteroidota</taxon>
        <taxon>Flavobacteriia</taxon>
        <taxon>Flavobacteriales</taxon>
        <taxon>Flavobacteriaceae</taxon>
        <taxon>Aquaticitalea</taxon>
    </lineage>
</organism>
<evidence type="ECO:0000313" key="3">
    <source>
        <dbReference type="Proteomes" id="UP000598120"/>
    </source>
</evidence>
<dbReference type="Proteomes" id="UP000598120">
    <property type="component" value="Unassembled WGS sequence"/>
</dbReference>
<accession>A0A8J2TS83</accession>
<evidence type="ECO:0000259" key="1">
    <source>
        <dbReference type="Pfam" id="PF18990"/>
    </source>
</evidence>
<gene>
    <name evidence="2" type="ORF">GCM10011531_24650</name>
</gene>
<reference evidence="2 3" key="1">
    <citation type="journal article" date="2014" name="Int. J. Syst. Evol. Microbiol.">
        <title>Complete genome sequence of Corynebacterium casei LMG S-19264T (=DSM 44701T), isolated from a smear-ripened cheese.</title>
        <authorList>
            <consortium name="US DOE Joint Genome Institute (JGI-PGF)"/>
            <person name="Walter F."/>
            <person name="Albersmeier A."/>
            <person name="Kalinowski J."/>
            <person name="Ruckert C."/>
        </authorList>
    </citation>
    <scope>NUCLEOTIDE SEQUENCE [LARGE SCALE GENOMIC DNA]</scope>
    <source>
        <strain evidence="2 3">CGMCC 1.15295</strain>
    </source>
</reference>
<dbReference type="AlphaFoldDB" id="A0A8J2TS83"/>
<comment type="caution">
    <text evidence="2">The sequence shown here is derived from an EMBL/GenBank/DDBJ whole genome shotgun (WGS) entry which is preliminary data.</text>
</comment>
<protein>
    <recommendedName>
        <fullName evidence="1">DUF5723 domain-containing protein</fullName>
    </recommendedName>
</protein>
<dbReference type="RefSeq" id="WP_188606696.1">
    <property type="nucleotide sequence ID" value="NZ_BMIC01000006.1"/>
</dbReference>
<dbReference type="InterPro" id="IPR043781">
    <property type="entry name" value="DUF5723"/>
</dbReference>
<proteinExistence type="predicted"/>
<keyword evidence="3" id="KW-1185">Reference proteome</keyword>
<evidence type="ECO:0000313" key="2">
    <source>
        <dbReference type="EMBL" id="GFZ92032.1"/>
    </source>
</evidence>
<name>A0A8J2TS83_9FLAO</name>
<sequence length="471" mass="53505">MKYRIAYILLLIASSVYSQNKQILYDFTDLPQVLIQNPGAKVSFDKHFGIPLFSQFHFNAGSSGVSVHDIFSDDGQDINDKIRDAIFSMSNHDFMTVNQQLEIINGGWRKNETTYFTYGMYEELDFISYFPKDVAILAWEGNANYINKSFNLADVSFKGELISVLHFGINKQVNKKLTFGVRGKLYSSVFNIHSVNNKGTFTTRVSNTENNYYEHVLQNLDGTLHTSGLSSLLDDENSDASKDIKKIIPRFFFSGNFGFGVDLGFTIQANEQTTITASMLDFGAIFHSKEVENYHLNGSYTFEGIELVFPPIINNEGTTPYWQNFEEELDGNINIDTLQNSYVTWRSTKFNASYKYSFGEKGGNDCNCLNTSNDEYQNAVGVQLFSMFRPKRPQFAATVFYYRRLYDALRLKLTYTVDDYSFTNVGLGMSAHLGKINLYGMVDNLLQMQNISKAQSVSLQLGINLIFDSND</sequence>